<evidence type="ECO:0008006" key="3">
    <source>
        <dbReference type="Google" id="ProtNLM"/>
    </source>
</evidence>
<evidence type="ECO:0000313" key="2">
    <source>
        <dbReference type="EMBL" id="MBA4638002.1"/>
    </source>
</evidence>
<feature type="compositionally biased region" description="Polar residues" evidence="1">
    <location>
        <begin position="1"/>
        <end position="12"/>
    </location>
</feature>
<dbReference type="PANTHER" id="PTHR47382:SF3">
    <property type="entry name" value="ADENINE NUCLEOTIDE ALPHA HYDROLASES-LIKE SUPERFAMILY PROTEIN"/>
    <property type="match status" value="1"/>
</dbReference>
<dbReference type="CDD" id="cd01989">
    <property type="entry name" value="USP_STK_Ubox_N"/>
    <property type="match status" value="1"/>
</dbReference>
<sequence length="356" mass="37899">MSAVPSTSTSTLVGIDVEKGARPPSPTPTAEQNQFHSNRDEGNTSGSHDDDTGILVDEEFSCFNVARDIISSNNAAAMDMDMMTTSTYGSHSDGLISEIIEIVNEDGQAVLSEPLRTPDTTASLFSIDINTAKDVVYVAVGETETSMDALLWTLNHTPHPPNALVCLIHVFPPLKFVPGPMGAGKVPMSQVSPELVDGYLAQHRSQIRQLMGKYMDKCTAFQVPGDTILIESDSVANAILELTSVLNIPKLIVGISKSKLRKLRGEKGSGIVAHQILQNAPVGCEIKIVCKDKDVSDQVSSSSPPKCKSPTASPKPASSVAASATTIGATESKDTEQKLQHPANSNSFSCCFKPNF</sequence>
<dbReference type="AlphaFoldDB" id="A0A7C9DAX3"/>
<feature type="compositionally biased region" description="Low complexity" evidence="1">
    <location>
        <begin position="297"/>
        <end position="326"/>
    </location>
</feature>
<feature type="compositionally biased region" description="Basic and acidic residues" evidence="1">
    <location>
        <begin position="37"/>
        <end position="51"/>
    </location>
</feature>
<dbReference type="EMBL" id="GISG01107670">
    <property type="protein sequence ID" value="MBA4638002.1"/>
    <property type="molecule type" value="Transcribed_RNA"/>
</dbReference>
<feature type="region of interest" description="Disordered" evidence="1">
    <location>
        <begin position="1"/>
        <end position="53"/>
    </location>
</feature>
<reference evidence="2" key="2">
    <citation type="submission" date="2020-07" db="EMBL/GenBank/DDBJ databases">
        <authorList>
            <person name="Vera ALvarez R."/>
            <person name="Arias-Moreno D.M."/>
            <person name="Jimenez-Jacinto V."/>
            <person name="Jimenez-Bremont J.F."/>
            <person name="Swaminathan K."/>
            <person name="Moose S.P."/>
            <person name="Guerrero-Gonzalez M.L."/>
            <person name="Marino-Ramirez L."/>
            <person name="Landsman D."/>
            <person name="Rodriguez-Kessler M."/>
            <person name="Delgado-Sanchez P."/>
        </authorList>
    </citation>
    <scope>NUCLEOTIDE SEQUENCE</scope>
    <source>
        <tissue evidence="2">Cladode</tissue>
    </source>
</reference>
<evidence type="ECO:0000256" key="1">
    <source>
        <dbReference type="SAM" id="MobiDB-lite"/>
    </source>
</evidence>
<proteinExistence type="predicted"/>
<name>A0A7C9DAX3_OPUST</name>
<reference evidence="2" key="1">
    <citation type="journal article" date="2013" name="J. Plant Res.">
        <title>Effect of fungi and light on seed germination of three Opuntia species from semiarid lands of central Mexico.</title>
        <authorList>
            <person name="Delgado-Sanchez P."/>
            <person name="Jimenez-Bremont J.F."/>
            <person name="Guerrero-Gonzalez Mde L."/>
            <person name="Flores J."/>
        </authorList>
    </citation>
    <scope>NUCLEOTIDE SEQUENCE</scope>
    <source>
        <tissue evidence="2">Cladode</tissue>
    </source>
</reference>
<feature type="region of interest" description="Disordered" evidence="1">
    <location>
        <begin position="296"/>
        <end position="346"/>
    </location>
</feature>
<organism evidence="2">
    <name type="scientific">Opuntia streptacantha</name>
    <name type="common">Prickly pear cactus</name>
    <name type="synonym">Opuntia cardona</name>
    <dbReference type="NCBI Taxonomy" id="393608"/>
    <lineage>
        <taxon>Eukaryota</taxon>
        <taxon>Viridiplantae</taxon>
        <taxon>Streptophyta</taxon>
        <taxon>Embryophyta</taxon>
        <taxon>Tracheophyta</taxon>
        <taxon>Spermatophyta</taxon>
        <taxon>Magnoliopsida</taxon>
        <taxon>eudicotyledons</taxon>
        <taxon>Gunneridae</taxon>
        <taxon>Pentapetalae</taxon>
        <taxon>Caryophyllales</taxon>
        <taxon>Cactineae</taxon>
        <taxon>Cactaceae</taxon>
        <taxon>Opuntioideae</taxon>
        <taxon>Opuntia</taxon>
    </lineage>
</organism>
<protein>
    <recommendedName>
        <fullName evidence="3">UspA domain-containing protein</fullName>
    </recommendedName>
</protein>
<dbReference type="Gene3D" id="3.40.50.620">
    <property type="entry name" value="HUPs"/>
    <property type="match status" value="1"/>
</dbReference>
<dbReference type="InterPro" id="IPR014729">
    <property type="entry name" value="Rossmann-like_a/b/a_fold"/>
</dbReference>
<accession>A0A7C9DAX3</accession>
<dbReference type="SUPFAM" id="SSF52402">
    <property type="entry name" value="Adenine nucleotide alpha hydrolases-like"/>
    <property type="match status" value="1"/>
</dbReference>
<dbReference type="PANTHER" id="PTHR47382">
    <property type="entry name" value="U-BOX DOMAIN-CONTAINING PROTEIN 52-LIKE"/>
    <property type="match status" value="1"/>
</dbReference>